<dbReference type="InterPro" id="IPR000515">
    <property type="entry name" value="MetI-like"/>
</dbReference>
<dbReference type="PANTHER" id="PTHR43163:SF6">
    <property type="entry name" value="DIPEPTIDE TRANSPORT SYSTEM PERMEASE PROTEIN DPPB-RELATED"/>
    <property type="match status" value="1"/>
</dbReference>
<dbReference type="Proteomes" id="UP001519332">
    <property type="component" value="Unassembled WGS sequence"/>
</dbReference>
<feature type="transmembrane region" description="Helical" evidence="7">
    <location>
        <begin position="177"/>
        <end position="195"/>
    </location>
</feature>
<evidence type="ECO:0000256" key="4">
    <source>
        <dbReference type="ARBA" id="ARBA00022692"/>
    </source>
</evidence>
<name>A0ABS4TXR9_9PSEU</name>
<gene>
    <name evidence="9" type="ORF">JOF56_009587</name>
</gene>
<dbReference type="PANTHER" id="PTHR43163">
    <property type="entry name" value="DIPEPTIDE TRANSPORT SYSTEM PERMEASE PROTEIN DPPB-RELATED"/>
    <property type="match status" value="1"/>
</dbReference>
<evidence type="ECO:0000313" key="10">
    <source>
        <dbReference type="Proteomes" id="UP001519332"/>
    </source>
</evidence>
<feature type="transmembrane region" description="Helical" evidence="7">
    <location>
        <begin position="7"/>
        <end position="29"/>
    </location>
</feature>
<dbReference type="InterPro" id="IPR045621">
    <property type="entry name" value="BPD_transp_1_N"/>
</dbReference>
<organism evidence="9 10">
    <name type="scientific">Kibdelosporangium banguiense</name>
    <dbReference type="NCBI Taxonomy" id="1365924"/>
    <lineage>
        <taxon>Bacteria</taxon>
        <taxon>Bacillati</taxon>
        <taxon>Actinomycetota</taxon>
        <taxon>Actinomycetes</taxon>
        <taxon>Pseudonocardiales</taxon>
        <taxon>Pseudonocardiaceae</taxon>
        <taxon>Kibdelosporangium</taxon>
    </lineage>
</organism>
<dbReference type="Pfam" id="PF00528">
    <property type="entry name" value="BPD_transp_1"/>
    <property type="match status" value="1"/>
</dbReference>
<feature type="domain" description="ABC transmembrane type-1" evidence="8">
    <location>
        <begin position="98"/>
        <end position="299"/>
    </location>
</feature>
<proteinExistence type="inferred from homology"/>
<comment type="similarity">
    <text evidence="7">Belongs to the binding-protein-dependent transport system permease family.</text>
</comment>
<dbReference type="EMBL" id="JAGINW010000001">
    <property type="protein sequence ID" value="MBP2329202.1"/>
    <property type="molecule type" value="Genomic_DNA"/>
</dbReference>
<feature type="transmembrane region" description="Helical" evidence="7">
    <location>
        <begin position="132"/>
        <end position="157"/>
    </location>
</feature>
<keyword evidence="5 7" id="KW-1133">Transmembrane helix</keyword>
<evidence type="ECO:0000313" key="9">
    <source>
        <dbReference type="EMBL" id="MBP2329202.1"/>
    </source>
</evidence>
<keyword evidence="3" id="KW-1003">Cell membrane</keyword>
<evidence type="ECO:0000256" key="5">
    <source>
        <dbReference type="ARBA" id="ARBA00022989"/>
    </source>
</evidence>
<dbReference type="SUPFAM" id="SSF161098">
    <property type="entry name" value="MetI-like"/>
    <property type="match status" value="1"/>
</dbReference>
<evidence type="ECO:0000256" key="7">
    <source>
        <dbReference type="RuleBase" id="RU363032"/>
    </source>
</evidence>
<reference evidence="9 10" key="1">
    <citation type="submission" date="2021-03" db="EMBL/GenBank/DDBJ databases">
        <title>Sequencing the genomes of 1000 actinobacteria strains.</title>
        <authorList>
            <person name="Klenk H.-P."/>
        </authorList>
    </citation>
    <scope>NUCLEOTIDE SEQUENCE [LARGE SCALE GENOMIC DNA]</scope>
    <source>
        <strain evidence="9 10">DSM 46670</strain>
    </source>
</reference>
<dbReference type="CDD" id="cd06261">
    <property type="entry name" value="TM_PBP2"/>
    <property type="match status" value="1"/>
</dbReference>
<evidence type="ECO:0000256" key="1">
    <source>
        <dbReference type="ARBA" id="ARBA00004651"/>
    </source>
</evidence>
<dbReference type="InterPro" id="IPR035906">
    <property type="entry name" value="MetI-like_sf"/>
</dbReference>
<keyword evidence="2 7" id="KW-0813">Transport</keyword>
<protein>
    <submittedName>
        <fullName evidence="9">Peptide/nickel transport system permease protein</fullName>
    </submittedName>
</protein>
<sequence length="317" mass="33136">MRIALFVLRRVAALVVTLLVASVAIYGVLEIAPGDPAALLAGGHVPDPATLAAIRREFHLDDPFVVRYVHWLGGFVTGDLGQSMVFRDSVAHLLGSRVVTTLMLVVYAGLLILVLGVGLGILGALGGKRVNTAVTVGTTVAMGAPTFVIAIVLIWLFATTLTWLPVYGTGTGFGDRMLHLTLPAIALSFTFIAYVTRITRAAVAEELRSDHVDTARSRGIPGHLVIRRHVLRNATPSILTVSGVTIAGLVAGTAVAEDAFGVNGIGSLLVQSAARQDLAVVQAISLFVVAAFVVINTIVDITNAVLDPRLARSGATA</sequence>
<evidence type="ECO:0000259" key="8">
    <source>
        <dbReference type="PROSITE" id="PS50928"/>
    </source>
</evidence>
<dbReference type="PROSITE" id="PS50928">
    <property type="entry name" value="ABC_TM1"/>
    <property type="match status" value="1"/>
</dbReference>
<dbReference type="RefSeq" id="WP_209646043.1">
    <property type="nucleotide sequence ID" value="NZ_JAGINW010000001.1"/>
</dbReference>
<feature type="transmembrane region" description="Helical" evidence="7">
    <location>
        <begin position="278"/>
        <end position="299"/>
    </location>
</feature>
<feature type="transmembrane region" description="Helical" evidence="7">
    <location>
        <begin position="104"/>
        <end position="125"/>
    </location>
</feature>
<dbReference type="Gene3D" id="1.10.3720.10">
    <property type="entry name" value="MetI-like"/>
    <property type="match status" value="1"/>
</dbReference>
<keyword evidence="6 7" id="KW-0472">Membrane</keyword>
<evidence type="ECO:0000256" key="2">
    <source>
        <dbReference type="ARBA" id="ARBA00022448"/>
    </source>
</evidence>
<keyword evidence="10" id="KW-1185">Reference proteome</keyword>
<keyword evidence="4 7" id="KW-0812">Transmembrane</keyword>
<evidence type="ECO:0000256" key="3">
    <source>
        <dbReference type="ARBA" id="ARBA00022475"/>
    </source>
</evidence>
<comment type="caution">
    <text evidence="9">The sequence shown here is derived from an EMBL/GenBank/DDBJ whole genome shotgun (WGS) entry which is preliminary data.</text>
</comment>
<evidence type="ECO:0000256" key="6">
    <source>
        <dbReference type="ARBA" id="ARBA00023136"/>
    </source>
</evidence>
<dbReference type="Pfam" id="PF19300">
    <property type="entry name" value="BPD_transp_1_N"/>
    <property type="match status" value="1"/>
</dbReference>
<comment type="subcellular location">
    <subcellularLocation>
        <location evidence="1 7">Cell membrane</location>
        <topology evidence="1 7">Multi-pass membrane protein</topology>
    </subcellularLocation>
</comment>
<accession>A0ABS4TXR9</accession>